<name>L1J688_GUITC</name>
<dbReference type="AlphaFoldDB" id="L1J688"/>
<dbReference type="PaxDb" id="55529-EKX44031"/>
<dbReference type="RefSeq" id="XP_005831011.1">
    <property type="nucleotide sequence ID" value="XM_005830954.1"/>
</dbReference>
<dbReference type="Proteomes" id="UP000011087">
    <property type="component" value="Unassembled WGS sequence"/>
</dbReference>
<feature type="region of interest" description="Disordered" evidence="1">
    <location>
        <begin position="131"/>
        <end position="184"/>
    </location>
</feature>
<protein>
    <submittedName>
        <fullName evidence="2 3">Uncharacterized protein</fullName>
    </submittedName>
</protein>
<dbReference type="EMBL" id="JH993007">
    <property type="protein sequence ID" value="EKX44031.1"/>
    <property type="molecule type" value="Genomic_DNA"/>
</dbReference>
<feature type="compositionally biased region" description="Basic residues" evidence="1">
    <location>
        <begin position="148"/>
        <end position="159"/>
    </location>
</feature>
<sequence>MQGMEEPSAYQAAESLGVPHGNYPLHEASSTRGMMQGSYQGSYHPCEQDKDEAQDRCSTGAATRKAILNADIALKIYSSRNSDSLFKTAESAVIARHFSISSKAVRDIWDRRTWAHVTMPLWTDEERAEYESMNKRAPGRPVGAKDSRPRKRRKDRKRSPSPLQEQTSSSPVQSQQGVREAAAAAAAAPNAEAAYDINEQDMRGSLYQYEGFQTIQSARNSVNQVGSGSMEDLADTSVNNFNDNETVSCCFKQSIGDAMDNEVLPPPENEQEENGSPGNVVNENDPCFSFLTYQQDEQQEIFQDGGENGGTNGQSGGSSKNSSPNPLQDSPEWFVQSSAEDIQAYVAIARNSDSSDW</sequence>
<reference evidence="3" key="3">
    <citation type="submission" date="2015-06" db="UniProtKB">
        <authorList>
            <consortium name="EnsemblProtists"/>
        </authorList>
    </citation>
    <scope>IDENTIFICATION</scope>
</reference>
<gene>
    <name evidence="2" type="ORF">GUITHDRAFT_110135</name>
</gene>
<dbReference type="HOGENOM" id="CLU_777183_0_0_1"/>
<organism evidence="2">
    <name type="scientific">Guillardia theta (strain CCMP2712)</name>
    <name type="common">Cryptophyte</name>
    <dbReference type="NCBI Taxonomy" id="905079"/>
    <lineage>
        <taxon>Eukaryota</taxon>
        <taxon>Cryptophyceae</taxon>
        <taxon>Pyrenomonadales</taxon>
        <taxon>Geminigeraceae</taxon>
        <taxon>Guillardia</taxon>
    </lineage>
</organism>
<evidence type="ECO:0000313" key="4">
    <source>
        <dbReference type="Proteomes" id="UP000011087"/>
    </source>
</evidence>
<dbReference type="GeneID" id="17300645"/>
<accession>L1J688</accession>
<feature type="region of interest" description="Disordered" evidence="1">
    <location>
        <begin position="258"/>
        <end position="332"/>
    </location>
</feature>
<reference evidence="2 4" key="1">
    <citation type="journal article" date="2012" name="Nature">
        <title>Algal genomes reveal evolutionary mosaicism and the fate of nucleomorphs.</title>
        <authorList>
            <consortium name="DOE Joint Genome Institute"/>
            <person name="Curtis B.A."/>
            <person name="Tanifuji G."/>
            <person name="Burki F."/>
            <person name="Gruber A."/>
            <person name="Irimia M."/>
            <person name="Maruyama S."/>
            <person name="Arias M.C."/>
            <person name="Ball S.G."/>
            <person name="Gile G.H."/>
            <person name="Hirakawa Y."/>
            <person name="Hopkins J.F."/>
            <person name="Kuo A."/>
            <person name="Rensing S.A."/>
            <person name="Schmutz J."/>
            <person name="Symeonidi A."/>
            <person name="Elias M."/>
            <person name="Eveleigh R.J."/>
            <person name="Herman E.K."/>
            <person name="Klute M.J."/>
            <person name="Nakayama T."/>
            <person name="Obornik M."/>
            <person name="Reyes-Prieto A."/>
            <person name="Armbrust E.V."/>
            <person name="Aves S.J."/>
            <person name="Beiko R.G."/>
            <person name="Coutinho P."/>
            <person name="Dacks J.B."/>
            <person name="Durnford D.G."/>
            <person name="Fast N.M."/>
            <person name="Green B.R."/>
            <person name="Grisdale C.J."/>
            <person name="Hempel F."/>
            <person name="Henrissat B."/>
            <person name="Hoppner M.P."/>
            <person name="Ishida K."/>
            <person name="Kim E."/>
            <person name="Koreny L."/>
            <person name="Kroth P.G."/>
            <person name="Liu Y."/>
            <person name="Malik S.B."/>
            <person name="Maier U.G."/>
            <person name="McRose D."/>
            <person name="Mock T."/>
            <person name="Neilson J.A."/>
            <person name="Onodera N.T."/>
            <person name="Poole A.M."/>
            <person name="Pritham E.J."/>
            <person name="Richards T.A."/>
            <person name="Rocap G."/>
            <person name="Roy S.W."/>
            <person name="Sarai C."/>
            <person name="Schaack S."/>
            <person name="Shirato S."/>
            <person name="Slamovits C.H."/>
            <person name="Spencer D.F."/>
            <person name="Suzuki S."/>
            <person name="Worden A.Z."/>
            <person name="Zauner S."/>
            <person name="Barry K."/>
            <person name="Bell C."/>
            <person name="Bharti A.K."/>
            <person name="Crow J.A."/>
            <person name="Grimwood J."/>
            <person name="Kramer R."/>
            <person name="Lindquist E."/>
            <person name="Lucas S."/>
            <person name="Salamov A."/>
            <person name="McFadden G.I."/>
            <person name="Lane C.E."/>
            <person name="Keeling P.J."/>
            <person name="Gray M.W."/>
            <person name="Grigoriev I.V."/>
            <person name="Archibald J.M."/>
        </authorList>
    </citation>
    <scope>NUCLEOTIDE SEQUENCE</scope>
    <source>
        <strain evidence="2 4">CCMP2712</strain>
    </source>
</reference>
<evidence type="ECO:0000313" key="2">
    <source>
        <dbReference type="EMBL" id="EKX44031.1"/>
    </source>
</evidence>
<dbReference type="KEGG" id="gtt:GUITHDRAFT_110135"/>
<keyword evidence="4" id="KW-1185">Reference proteome</keyword>
<feature type="compositionally biased region" description="Gly residues" evidence="1">
    <location>
        <begin position="306"/>
        <end position="316"/>
    </location>
</feature>
<dbReference type="EnsemblProtists" id="EKX44031">
    <property type="protein sequence ID" value="EKX44031"/>
    <property type="gene ID" value="GUITHDRAFT_110135"/>
</dbReference>
<reference evidence="4" key="2">
    <citation type="submission" date="2012-11" db="EMBL/GenBank/DDBJ databases">
        <authorList>
            <person name="Kuo A."/>
            <person name="Curtis B.A."/>
            <person name="Tanifuji G."/>
            <person name="Burki F."/>
            <person name="Gruber A."/>
            <person name="Irimia M."/>
            <person name="Maruyama S."/>
            <person name="Arias M.C."/>
            <person name="Ball S.G."/>
            <person name="Gile G.H."/>
            <person name="Hirakawa Y."/>
            <person name="Hopkins J.F."/>
            <person name="Rensing S.A."/>
            <person name="Schmutz J."/>
            <person name="Symeonidi A."/>
            <person name="Elias M."/>
            <person name="Eveleigh R.J."/>
            <person name="Herman E.K."/>
            <person name="Klute M.J."/>
            <person name="Nakayama T."/>
            <person name="Obornik M."/>
            <person name="Reyes-Prieto A."/>
            <person name="Armbrust E.V."/>
            <person name="Aves S.J."/>
            <person name="Beiko R.G."/>
            <person name="Coutinho P."/>
            <person name="Dacks J.B."/>
            <person name="Durnford D.G."/>
            <person name="Fast N.M."/>
            <person name="Green B.R."/>
            <person name="Grisdale C."/>
            <person name="Hempe F."/>
            <person name="Henrissat B."/>
            <person name="Hoppner M.P."/>
            <person name="Ishida K.-I."/>
            <person name="Kim E."/>
            <person name="Koreny L."/>
            <person name="Kroth P.G."/>
            <person name="Liu Y."/>
            <person name="Malik S.-B."/>
            <person name="Maier U.G."/>
            <person name="McRose D."/>
            <person name="Mock T."/>
            <person name="Neilson J.A."/>
            <person name="Onodera N.T."/>
            <person name="Poole A.M."/>
            <person name="Pritham E.J."/>
            <person name="Richards T.A."/>
            <person name="Rocap G."/>
            <person name="Roy S.W."/>
            <person name="Sarai C."/>
            <person name="Schaack S."/>
            <person name="Shirato S."/>
            <person name="Slamovits C.H."/>
            <person name="Spencer D.F."/>
            <person name="Suzuki S."/>
            <person name="Worden A.Z."/>
            <person name="Zauner S."/>
            <person name="Barry K."/>
            <person name="Bell C."/>
            <person name="Bharti A.K."/>
            <person name="Crow J.A."/>
            <person name="Grimwood J."/>
            <person name="Kramer R."/>
            <person name="Lindquist E."/>
            <person name="Lucas S."/>
            <person name="Salamov A."/>
            <person name="McFadden G.I."/>
            <person name="Lane C.E."/>
            <person name="Keeling P.J."/>
            <person name="Gray M.W."/>
            <person name="Grigoriev I.V."/>
            <person name="Archibald J.M."/>
        </authorList>
    </citation>
    <scope>NUCLEOTIDE SEQUENCE</scope>
    <source>
        <strain evidence="4">CCMP2712</strain>
    </source>
</reference>
<evidence type="ECO:0000313" key="3">
    <source>
        <dbReference type="EnsemblProtists" id="EKX44031"/>
    </source>
</evidence>
<feature type="compositionally biased region" description="Polar residues" evidence="1">
    <location>
        <begin position="163"/>
        <end position="177"/>
    </location>
</feature>
<proteinExistence type="predicted"/>
<evidence type="ECO:0000256" key="1">
    <source>
        <dbReference type="SAM" id="MobiDB-lite"/>
    </source>
</evidence>